<keyword evidence="15 18" id="KW-0460">Magnesium</keyword>
<evidence type="ECO:0000256" key="3">
    <source>
        <dbReference type="ARBA" id="ARBA00004496"/>
    </source>
</evidence>
<evidence type="ECO:0000256" key="2">
    <source>
        <dbReference type="ARBA" id="ARBA00001946"/>
    </source>
</evidence>
<evidence type="ECO:0000256" key="16">
    <source>
        <dbReference type="ARBA" id="ARBA00023102"/>
    </source>
</evidence>
<dbReference type="RefSeq" id="WP_125017129.1">
    <property type="nucleotide sequence ID" value="NZ_RQVQ01000004.1"/>
</dbReference>
<sequence length="285" mass="31656">MNTLKIAIQKSGRLNEDSLKLLKDCGISIDNGIDQLRVQARNFPIEIFFLRNSDIPQYVKDGVVDCAIIGENLLIENEMTLPIVQKLGFSKCRLSVAVSKSSEINSIQDFQNKKIATSYPNTVLNFFKSKNINIEIHEISGSVEIAPSIGLSDAIVDIVSSGNTLFKNNLKEFQTILKSAAILVSTPNLDSEKSTILKKLQFRIESVLKARNSKYILMNVPNDKIDLISTILPVLKSPTVMPLAEKGWSSVHSVINEDKFWDIIDELKQAGAEGILVVPIEKMIL</sequence>
<comment type="caution">
    <text evidence="21">The sequence shown here is derived from an EMBL/GenBank/DDBJ whole genome shotgun (WGS) entry which is preliminary data.</text>
</comment>
<dbReference type="InterPro" id="IPR018198">
    <property type="entry name" value="ATP_PRibTrfase_CS"/>
</dbReference>
<accession>A0A3P3WC07</accession>
<evidence type="ECO:0000256" key="18">
    <source>
        <dbReference type="HAMAP-Rule" id="MF_00079"/>
    </source>
</evidence>
<dbReference type="GO" id="GO:0005737">
    <property type="term" value="C:cytoplasm"/>
    <property type="evidence" value="ECO:0007669"/>
    <property type="project" value="UniProtKB-SubCell"/>
</dbReference>
<gene>
    <name evidence="18" type="primary">hisG</name>
    <name evidence="21" type="ORF">EG240_02645</name>
</gene>
<evidence type="ECO:0000256" key="11">
    <source>
        <dbReference type="ARBA" id="ARBA00022679"/>
    </source>
</evidence>
<comment type="subcellular location">
    <subcellularLocation>
        <location evidence="3 18">Cytoplasm</location>
    </subcellularLocation>
</comment>
<dbReference type="UniPathway" id="UPA00031">
    <property type="reaction ID" value="UER00006"/>
</dbReference>
<dbReference type="PANTHER" id="PTHR21403:SF8">
    <property type="entry name" value="ATP PHOSPHORIBOSYLTRANSFERASE"/>
    <property type="match status" value="1"/>
</dbReference>
<comment type="activity regulation">
    <text evidence="18">Feedback inhibited by histidine.</text>
</comment>
<comment type="similarity">
    <text evidence="5 18">Belongs to the ATP phosphoribosyltransferase family. Long subfamily.</text>
</comment>
<evidence type="ECO:0000256" key="9">
    <source>
        <dbReference type="ARBA" id="ARBA00022605"/>
    </source>
</evidence>
<dbReference type="GO" id="GO:0005524">
    <property type="term" value="F:ATP binding"/>
    <property type="evidence" value="ECO:0007669"/>
    <property type="project" value="UniProtKB-KW"/>
</dbReference>
<evidence type="ECO:0000256" key="12">
    <source>
        <dbReference type="ARBA" id="ARBA00022723"/>
    </source>
</evidence>
<name>A0A3P3WC07_9FLAO</name>
<reference evidence="21 22" key="1">
    <citation type="submission" date="2018-11" db="EMBL/GenBank/DDBJ databases">
        <title>Flavobacterium sp. nov., YIM 102701-2 draft genome.</title>
        <authorList>
            <person name="Li G."/>
            <person name="Jiang Y."/>
        </authorList>
    </citation>
    <scope>NUCLEOTIDE SEQUENCE [LARGE SCALE GENOMIC DNA]</scope>
    <source>
        <strain evidence="21 22">YIM 102701-2</strain>
    </source>
</reference>
<evidence type="ECO:0000313" key="21">
    <source>
        <dbReference type="EMBL" id="RRJ92702.1"/>
    </source>
</evidence>
<keyword evidence="8 18" id="KW-0963">Cytoplasm</keyword>
<comment type="function">
    <text evidence="17 18">Catalyzes the condensation of ATP and 5-phosphoribose 1-diphosphate to form N'-(5'-phosphoribosyl)-ATP (PR-ATP). Has a crucial role in the pathway because the rate of histidine biosynthesis seems to be controlled primarily by regulation of HisG enzymatic activity.</text>
</comment>
<comment type="pathway">
    <text evidence="4 18">Amino-acid biosynthesis; L-histidine biosynthesis; L-histidine from 5-phospho-alpha-D-ribose 1-diphosphate: step 1/9.</text>
</comment>
<dbReference type="AlphaFoldDB" id="A0A3P3WC07"/>
<keyword evidence="9 18" id="KW-0028">Amino-acid biosynthesis</keyword>
<feature type="domain" description="ATP phosphoribosyltransferase catalytic" evidence="19">
    <location>
        <begin position="51"/>
        <end position="205"/>
    </location>
</feature>
<evidence type="ECO:0000259" key="19">
    <source>
        <dbReference type="Pfam" id="PF01634"/>
    </source>
</evidence>
<comment type="cofactor">
    <cofactor evidence="2 18">
        <name>Mg(2+)</name>
        <dbReference type="ChEBI" id="CHEBI:18420"/>
    </cofactor>
</comment>
<keyword evidence="12 18" id="KW-0479">Metal-binding</keyword>
<evidence type="ECO:0000256" key="13">
    <source>
        <dbReference type="ARBA" id="ARBA00022741"/>
    </source>
</evidence>
<dbReference type="PROSITE" id="PS01316">
    <property type="entry name" value="ATP_P_PHORIBOSYLTR"/>
    <property type="match status" value="1"/>
</dbReference>
<dbReference type="SUPFAM" id="SSF53850">
    <property type="entry name" value="Periplasmic binding protein-like II"/>
    <property type="match status" value="1"/>
</dbReference>
<dbReference type="NCBIfam" id="TIGR00070">
    <property type="entry name" value="hisG"/>
    <property type="match status" value="1"/>
</dbReference>
<evidence type="ECO:0000256" key="6">
    <source>
        <dbReference type="ARBA" id="ARBA00011946"/>
    </source>
</evidence>
<dbReference type="FunFam" id="3.30.70.120:FF:000002">
    <property type="entry name" value="ATP phosphoribosyltransferase"/>
    <property type="match status" value="1"/>
</dbReference>
<evidence type="ECO:0000256" key="1">
    <source>
        <dbReference type="ARBA" id="ARBA00000915"/>
    </source>
</evidence>
<dbReference type="Pfam" id="PF01634">
    <property type="entry name" value="HisG"/>
    <property type="match status" value="1"/>
</dbReference>
<evidence type="ECO:0000256" key="15">
    <source>
        <dbReference type="ARBA" id="ARBA00022842"/>
    </source>
</evidence>
<dbReference type="GO" id="GO:0003879">
    <property type="term" value="F:ATP phosphoribosyltransferase activity"/>
    <property type="evidence" value="ECO:0007669"/>
    <property type="project" value="UniProtKB-UniRule"/>
</dbReference>
<keyword evidence="22" id="KW-1185">Reference proteome</keyword>
<evidence type="ECO:0000256" key="7">
    <source>
        <dbReference type="ARBA" id="ARBA00020998"/>
    </source>
</evidence>
<evidence type="ECO:0000256" key="10">
    <source>
        <dbReference type="ARBA" id="ARBA00022676"/>
    </source>
</evidence>
<dbReference type="InterPro" id="IPR011322">
    <property type="entry name" value="N-reg_PII-like_a/b"/>
</dbReference>
<dbReference type="Gene3D" id="3.40.190.10">
    <property type="entry name" value="Periplasmic binding protein-like II"/>
    <property type="match status" value="2"/>
</dbReference>
<keyword evidence="10 18" id="KW-0328">Glycosyltransferase</keyword>
<dbReference type="NCBIfam" id="TIGR03455">
    <property type="entry name" value="HisG_C-term"/>
    <property type="match status" value="1"/>
</dbReference>
<keyword evidence="14 18" id="KW-0067">ATP-binding</keyword>
<dbReference type="EC" id="2.4.2.17" evidence="6 18"/>
<dbReference type="InterPro" id="IPR015867">
    <property type="entry name" value="N-reg_PII/ATP_PRibTrfase_C"/>
</dbReference>
<dbReference type="InterPro" id="IPR001348">
    <property type="entry name" value="ATP_PRibTrfase_HisG"/>
</dbReference>
<dbReference type="GO" id="GO:0000105">
    <property type="term" value="P:L-histidine biosynthetic process"/>
    <property type="evidence" value="ECO:0007669"/>
    <property type="project" value="UniProtKB-UniRule"/>
</dbReference>
<dbReference type="EMBL" id="RQVQ01000004">
    <property type="protein sequence ID" value="RRJ92702.1"/>
    <property type="molecule type" value="Genomic_DNA"/>
</dbReference>
<evidence type="ECO:0000256" key="17">
    <source>
        <dbReference type="ARBA" id="ARBA00024861"/>
    </source>
</evidence>
<dbReference type="OrthoDB" id="9801867at2"/>
<dbReference type="Gene3D" id="3.30.70.120">
    <property type="match status" value="1"/>
</dbReference>
<proteinExistence type="inferred from homology"/>
<dbReference type="InterPro" id="IPR013820">
    <property type="entry name" value="ATP_PRibTrfase_cat"/>
</dbReference>
<dbReference type="Proteomes" id="UP000275719">
    <property type="component" value="Unassembled WGS sequence"/>
</dbReference>
<evidence type="ECO:0000256" key="14">
    <source>
        <dbReference type="ARBA" id="ARBA00022840"/>
    </source>
</evidence>
<dbReference type="FunFam" id="3.40.190.10:FF:000008">
    <property type="entry name" value="ATP phosphoribosyltransferase"/>
    <property type="match status" value="1"/>
</dbReference>
<feature type="domain" description="Histidine biosynthesis HisG C-terminal" evidence="20">
    <location>
        <begin position="210"/>
        <end position="282"/>
    </location>
</feature>
<comment type="catalytic activity">
    <reaction evidence="1 18">
        <text>1-(5-phospho-beta-D-ribosyl)-ATP + diphosphate = 5-phospho-alpha-D-ribose 1-diphosphate + ATP</text>
        <dbReference type="Rhea" id="RHEA:18473"/>
        <dbReference type="ChEBI" id="CHEBI:30616"/>
        <dbReference type="ChEBI" id="CHEBI:33019"/>
        <dbReference type="ChEBI" id="CHEBI:58017"/>
        <dbReference type="ChEBI" id="CHEBI:73183"/>
        <dbReference type="EC" id="2.4.2.17"/>
    </reaction>
</comment>
<dbReference type="HAMAP" id="MF_00079">
    <property type="entry name" value="HisG_Long"/>
    <property type="match status" value="1"/>
</dbReference>
<evidence type="ECO:0000256" key="4">
    <source>
        <dbReference type="ARBA" id="ARBA00004667"/>
    </source>
</evidence>
<keyword evidence="16 18" id="KW-0368">Histidine biosynthesis</keyword>
<dbReference type="GO" id="GO:0000287">
    <property type="term" value="F:magnesium ion binding"/>
    <property type="evidence" value="ECO:0007669"/>
    <property type="project" value="UniProtKB-UniRule"/>
</dbReference>
<evidence type="ECO:0000313" key="22">
    <source>
        <dbReference type="Proteomes" id="UP000275719"/>
    </source>
</evidence>
<dbReference type="InterPro" id="IPR013115">
    <property type="entry name" value="HisG_C"/>
</dbReference>
<dbReference type="InterPro" id="IPR020621">
    <property type="entry name" value="ATP-PRT_HisG_long"/>
</dbReference>
<keyword evidence="13 18" id="KW-0547">Nucleotide-binding</keyword>
<protein>
    <recommendedName>
        <fullName evidence="7 18">ATP phosphoribosyltransferase</fullName>
        <shortName evidence="18">ATP-PRT</shortName>
        <shortName evidence="18">ATP-PRTase</shortName>
        <ecNumber evidence="6 18">2.4.2.17</ecNumber>
    </recommendedName>
</protein>
<dbReference type="PANTHER" id="PTHR21403">
    <property type="entry name" value="ATP PHOSPHORIBOSYLTRANSFERASE ATP-PRTASE"/>
    <property type="match status" value="1"/>
</dbReference>
<evidence type="ECO:0000256" key="8">
    <source>
        <dbReference type="ARBA" id="ARBA00022490"/>
    </source>
</evidence>
<evidence type="ECO:0000259" key="20">
    <source>
        <dbReference type="Pfam" id="PF08029"/>
    </source>
</evidence>
<dbReference type="SUPFAM" id="SSF54913">
    <property type="entry name" value="GlnB-like"/>
    <property type="match status" value="1"/>
</dbReference>
<evidence type="ECO:0000256" key="5">
    <source>
        <dbReference type="ARBA" id="ARBA00007955"/>
    </source>
</evidence>
<keyword evidence="11 18" id="KW-0808">Transferase</keyword>
<organism evidence="21 22">
    <name type="scientific">Paenimyroides tangerinum</name>
    <dbReference type="NCBI Taxonomy" id="2488728"/>
    <lineage>
        <taxon>Bacteria</taxon>
        <taxon>Pseudomonadati</taxon>
        <taxon>Bacteroidota</taxon>
        <taxon>Flavobacteriia</taxon>
        <taxon>Flavobacteriales</taxon>
        <taxon>Flavobacteriaceae</taxon>
        <taxon>Paenimyroides</taxon>
    </lineage>
</organism>
<dbReference type="Pfam" id="PF08029">
    <property type="entry name" value="HisG_C"/>
    <property type="match status" value="1"/>
</dbReference>